<feature type="binding site" evidence="2">
    <location>
        <position position="175"/>
    </location>
    <ligand>
        <name>Zn(2+)</name>
        <dbReference type="ChEBI" id="CHEBI:29105"/>
        <label>1</label>
        <note>catalytic</note>
    </ligand>
</feature>
<dbReference type="PANTHER" id="PTHR30304:SF0">
    <property type="entry name" value="D-TAGATOSE-1,6-BISPHOSPHATE ALDOLASE SUBUNIT GATY-RELATED"/>
    <property type="match status" value="1"/>
</dbReference>
<name>A0A2Y9BGN2_9FIRM</name>
<dbReference type="OrthoDB" id="9803995at2"/>
<dbReference type="GO" id="GO:0005975">
    <property type="term" value="P:carbohydrate metabolic process"/>
    <property type="evidence" value="ECO:0007669"/>
    <property type="project" value="InterPro"/>
</dbReference>
<sequence length="299" mass="32691">MYVTMKEIVDRAYKEGYGVPAVLGENETCIIAAIGAAEETKSPLIFINFVDTMPDPFFYCRMVKTYADQASVPVALCLDHSPDFADAVAGIQAGFSAVMIDRSRLPFDENAKEVKELVRIAHSVGVTVEAELGHVGDGENYETDGKTAFTDPDEAQRFVEETGIDCLAVAVGTAHGAYRGTPKIQFDRLRELHERCSVPLVLHGGSGSGDENIYKACQNGIAKVNFARDIVQAGYDALMEAKLEGDSMYDFFDVITNGIKEKVKHFFEITGCKGKAWSQIPEFGVQKLGLEGGKEHEDK</sequence>
<dbReference type="PANTHER" id="PTHR30304">
    <property type="entry name" value="D-TAGATOSE-1,6-BISPHOSPHATE ALDOLASE"/>
    <property type="match status" value="1"/>
</dbReference>
<dbReference type="PIRSF" id="PIRSF001359">
    <property type="entry name" value="F_bP_aldolase_II"/>
    <property type="match status" value="1"/>
</dbReference>
<organism evidence="3 4">
    <name type="scientific">Faecalicatena orotica</name>
    <dbReference type="NCBI Taxonomy" id="1544"/>
    <lineage>
        <taxon>Bacteria</taxon>
        <taxon>Bacillati</taxon>
        <taxon>Bacillota</taxon>
        <taxon>Clostridia</taxon>
        <taxon>Lachnospirales</taxon>
        <taxon>Lachnospiraceae</taxon>
        <taxon>Faecalicatena</taxon>
    </lineage>
</organism>
<accession>A0A2Y9BGN2</accession>
<dbReference type="GO" id="GO:0008270">
    <property type="term" value="F:zinc ion binding"/>
    <property type="evidence" value="ECO:0007669"/>
    <property type="project" value="InterPro"/>
</dbReference>
<dbReference type="RefSeq" id="WP_109732012.1">
    <property type="nucleotide sequence ID" value="NZ_BAAACK010000009.1"/>
</dbReference>
<protein>
    <submittedName>
        <fullName evidence="3">Fructose-bisphosphate aldolase class II</fullName>
    </submittedName>
</protein>
<feature type="binding site" evidence="2">
    <location>
        <position position="80"/>
    </location>
    <ligand>
        <name>Zn(2+)</name>
        <dbReference type="ChEBI" id="CHEBI:29105"/>
        <label>1</label>
        <note>catalytic</note>
    </ligand>
</feature>
<gene>
    <name evidence="3" type="ORF">A8806_10979</name>
</gene>
<evidence type="ECO:0000313" key="4">
    <source>
        <dbReference type="Proteomes" id="UP000245845"/>
    </source>
</evidence>
<reference evidence="3 4" key="1">
    <citation type="submission" date="2018-05" db="EMBL/GenBank/DDBJ databases">
        <title>The Hungate 1000. A catalogue of reference genomes from the rumen microbiome.</title>
        <authorList>
            <person name="Kelly W."/>
        </authorList>
    </citation>
    <scope>NUCLEOTIDE SEQUENCE [LARGE SCALE GENOMIC DNA]</scope>
    <source>
        <strain evidence="3 4">NLAE-zl-C242</strain>
    </source>
</reference>
<dbReference type="InterPro" id="IPR000771">
    <property type="entry name" value="FBA_II"/>
</dbReference>
<evidence type="ECO:0000256" key="2">
    <source>
        <dbReference type="PIRSR" id="PIRSR001359-3"/>
    </source>
</evidence>
<proteinExistence type="predicted"/>
<feature type="active site" description="Proton donor" evidence="1">
    <location>
        <position position="79"/>
    </location>
</feature>
<dbReference type="Proteomes" id="UP000245845">
    <property type="component" value="Unassembled WGS sequence"/>
</dbReference>
<dbReference type="AlphaFoldDB" id="A0A2Y9BGN2"/>
<dbReference type="InterPro" id="IPR050246">
    <property type="entry name" value="Class_II_FBP_aldolase"/>
</dbReference>
<feature type="binding site" evidence="2">
    <location>
        <position position="101"/>
    </location>
    <ligand>
        <name>Zn(2+)</name>
        <dbReference type="ChEBI" id="CHEBI:29105"/>
        <label>2</label>
    </ligand>
</feature>
<evidence type="ECO:0000313" key="3">
    <source>
        <dbReference type="EMBL" id="PWJ28200.1"/>
    </source>
</evidence>
<feature type="binding site" evidence="2">
    <location>
        <position position="203"/>
    </location>
    <ligand>
        <name>Zn(2+)</name>
        <dbReference type="ChEBI" id="CHEBI:29105"/>
        <label>1</label>
        <note>catalytic</note>
    </ligand>
</feature>
<evidence type="ECO:0000256" key="1">
    <source>
        <dbReference type="PIRSR" id="PIRSR001359-1"/>
    </source>
</evidence>
<comment type="cofactor">
    <cofactor evidence="2">
        <name>Zn(2+)</name>
        <dbReference type="ChEBI" id="CHEBI:29105"/>
    </cofactor>
    <text evidence="2">Binds 2 Zn(2+) ions per subunit. One is catalytic and the other provides a structural contribution.</text>
</comment>
<dbReference type="CDD" id="cd00947">
    <property type="entry name" value="TBP_aldolase_IIB"/>
    <property type="match status" value="1"/>
</dbReference>
<dbReference type="InterPro" id="IPR013785">
    <property type="entry name" value="Aldolase_TIM"/>
</dbReference>
<dbReference type="Pfam" id="PF01116">
    <property type="entry name" value="F_bP_aldolase"/>
    <property type="match status" value="1"/>
</dbReference>
<comment type="caution">
    <text evidence="3">The sequence shown here is derived from an EMBL/GenBank/DDBJ whole genome shotgun (WGS) entry which is preliminary data.</text>
</comment>
<keyword evidence="2" id="KW-0862">Zinc</keyword>
<feature type="binding site" evidence="2">
    <location>
        <position position="131"/>
    </location>
    <ligand>
        <name>Zn(2+)</name>
        <dbReference type="ChEBI" id="CHEBI:29105"/>
        <label>2</label>
    </ligand>
</feature>
<keyword evidence="4" id="KW-1185">Reference proteome</keyword>
<dbReference type="GO" id="GO:0016832">
    <property type="term" value="F:aldehyde-lyase activity"/>
    <property type="evidence" value="ECO:0007669"/>
    <property type="project" value="InterPro"/>
</dbReference>
<dbReference type="Gene3D" id="3.20.20.70">
    <property type="entry name" value="Aldolase class I"/>
    <property type="match status" value="1"/>
</dbReference>
<keyword evidence="2" id="KW-0479">Metal-binding</keyword>
<dbReference type="SUPFAM" id="SSF51569">
    <property type="entry name" value="Aldolase"/>
    <property type="match status" value="1"/>
</dbReference>
<dbReference type="EMBL" id="QGDL01000009">
    <property type="protein sequence ID" value="PWJ28200.1"/>
    <property type="molecule type" value="Genomic_DNA"/>
</dbReference>